<evidence type="ECO:0000256" key="1">
    <source>
        <dbReference type="SAM" id="SignalP"/>
    </source>
</evidence>
<dbReference type="AlphaFoldDB" id="A0A8D8TN91"/>
<organism evidence="2">
    <name type="scientific">Cacopsylla melanoneura</name>
    <dbReference type="NCBI Taxonomy" id="428564"/>
    <lineage>
        <taxon>Eukaryota</taxon>
        <taxon>Metazoa</taxon>
        <taxon>Ecdysozoa</taxon>
        <taxon>Arthropoda</taxon>
        <taxon>Hexapoda</taxon>
        <taxon>Insecta</taxon>
        <taxon>Pterygota</taxon>
        <taxon>Neoptera</taxon>
        <taxon>Paraneoptera</taxon>
        <taxon>Hemiptera</taxon>
        <taxon>Sternorrhyncha</taxon>
        <taxon>Psylloidea</taxon>
        <taxon>Psyllidae</taxon>
        <taxon>Psyllinae</taxon>
        <taxon>Cacopsylla</taxon>
    </lineage>
</organism>
<protein>
    <submittedName>
        <fullName evidence="2">Uncharacterized protein</fullName>
    </submittedName>
</protein>
<sequence length="103" mass="11528">MPTLLGHLTCVHSLLKFEITAATDMITNTNTVDEIYVVKSTFPTLCIGIDYGYLDIIQTALIARWNSCELCENPPGFSKALKLVEMIHQVVWLATPQSSHEFD</sequence>
<accession>A0A8D8TN91</accession>
<name>A0A8D8TN91_9HEMI</name>
<proteinExistence type="predicted"/>
<dbReference type="EMBL" id="HBUF01300116">
    <property type="protein sequence ID" value="CAG6690893.1"/>
    <property type="molecule type" value="Transcribed_RNA"/>
</dbReference>
<feature type="chain" id="PRO_5034475822" evidence="1">
    <location>
        <begin position="23"/>
        <end position="103"/>
    </location>
</feature>
<evidence type="ECO:0000313" key="2">
    <source>
        <dbReference type="EMBL" id="CAG6690893.1"/>
    </source>
</evidence>
<keyword evidence="1" id="KW-0732">Signal</keyword>
<reference evidence="2" key="1">
    <citation type="submission" date="2021-05" db="EMBL/GenBank/DDBJ databases">
        <authorList>
            <person name="Alioto T."/>
            <person name="Alioto T."/>
            <person name="Gomez Garrido J."/>
        </authorList>
    </citation>
    <scope>NUCLEOTIDE SEQUENCE</scope>
</reference>
<feature type="signal peptide" evidence="1">
    <location>
        <begin position="1"/>
        <end position="22"/>
    </location>
</feature>